<dbReference type="InParanoid" id="F4RBZ6"/>
<gene>
    <name evidence="1" type="ORF">MELLADRAFT_94594</name>
</gene>
<name>F4RBZ6_MELLP</name>
<dbReference type="EMBL" id="GL883095">
    <property type="protein sequence ID" value="EGG10251.1"/>
    <property type="molecule type" value="Genomic_DNA"/>
</dbReference>
<organism evidence="2">
    <name type="scientific">Melampsora larici-populina (strain 98AG31 / pathotype 3-4-7)</name>
    <name type="common">Poplar leaf rust fungus</name>
    <dbReference type="NCBI Taxonomy" id="747676"/>
    <lineage>
        <taxon>Eukaryota</taxon>
        <taxon>Fungi</taxon>
        <taxon>Dikarya</taxon>
        <taxon>Basidiomycota</taxon>
        <taxon>Pucciniomycotina</taxon>
        <taxon>Pucciniomycetes</taxon>
        <taxon>Pucciniales</taxon>
        <taxon>Melampsoraceae</taxon>
        <taxon>Melampsora</taxon>
    </lineage>
</organism>
<evidence type="ECO:0000313" key="1">
    <source>
        <dbReference type="EMBL" id="EGG10251.1"/>
    </source>
</evidence>
<dbReference type="AlphaFoldDB" id="F4RBZ6"/>
<reference evidence="2" key="1">
    <citation type="journal article" date="2011" name="Proc. Natl. Acad. Sci. U.S.A.">
        <title>Obligate biotrophy features unraveled by the genomic analysis of rust fungi.</title>
        <authorList>
            <person name="Duplessis S."/>
            <person name="Cuomo C.A."/>
            <person name="Lin Y.-C."/>
            <person name="Aerts A."/>
            <person name="Tisserant E."/>
            <person name="Veneault-Fourrey C."/>
            <person name="Joly D.L."/>
            <person name="Hacquard S."/>
            <person name="Amselem J."/>
            <person name="Cantarel B.L."/>
            <person name="Chiu R."/>
            <person name="Coutinho P.M."/>
            <person name="Feau N."/>
            <person name="Field M."/>
            <person name="Frey P."/>
            <person name="Gelhaye E."/>
            <person name="Goldberg J."/>
            <person name="Grabherr M.G."/>
            <person name="Kodira C.D."/>
            <person name="Kohler A."/>
            <person name="Kuees U."/>
            <person name="Lindquist E.A."/>
            <person name="Lucas S.M."/>
            <person name="Mago R."/>
            <person name="Mauceli E."/>
            <person name="Morin E."/>
            <person name="Murat C."/>
            <person name="Pangilinan J.L."/>
            <person name="Park R."/>
            <person name="Pearson M."/>
            <person name="Quesneville H."/>
            <person name="Rouhier N."/>
            <person name="Sakthikumar S."/>
            <person name="Salamov A.A."/>
            <person name="Schmutz J."/>
            <person name="Selles B."/>
            <person name="Shapiro H."/>
            <person name="Tanguay P."/>
            <person name="Tuskan G.A."/>
            <person name="Henrissat B."/>
            <person name="Van de Peer Y."/>
            <person name="Rouze P."/>
            <person name="Ellis J.G."/>
            <person name="Dodds P.N."/>
            <person name="Schein J.E."/>
            <person name="Zhong S."/>
            <person name="Hamelin R.C."/>
            <person name="Grigoriev I.V."/>
            <person name="Szabo L.J."/>
            <person name="Martin F."/>
        </authorList>
    </citation>
    <scope>NUCLEOTIDE SEQUENCE [LARGE SCALE GENOMIC DNA]</scope>
    <source>
        <strain evidence="2">98AG31 / pathotype 3-4-7</strain>
    </source>
</reference>
<dbReference type="GeneID" id="18936926"/>
<keyword evidence="2" id="KW-1185">Reference proteome</keyword>
<sequence length="201" mass="21940">MPELSKVMGLDPKLNHAAAFTCGRIKQHPRLPCYAGDKLGVDRAFECNFVQPPKGGGEQFCQVIERQHAFTGLRDLKAKLDEDIADLSNKMDEELNVLSDRIDTKVMTVYNKVNQVNETVNHLTSHQPGTGAQGNVAPATTLPTPPWMYSPELKAVVDAAANKSVALRGITAYTNLKTPNGDLIMNSLFNTVKVCPLGTIH</sequence>
<accession>F4RBZ6</accession>
<proteinExistence type="predicted"/>
<dbReference type="RefSeq" id="XP_007406552.1">
    <property type="nucleotide sequence ID" value="XM_007406490.1"/>
</dbReference>
<evidence type="ECO:0000313" key="2">
    <source>
        <dbReference type="Proteomes" id="UP000001072"/>
    </source>
</evidence>
<dbReference type="Proteomes" id="UP000001072">
    <property type="component" value="Unassembled WGS sequence"/>
</dbReference>
<protein>
    <submittedName>
        <fullName evidence="1">Uncharacterized protein</fullName>
    </submittedName>
</protein>
<dbReference type="HOGENOM" id="CLU_1360677_0_0_1"/>
<dbReference type="KEGG" id="mlr:MELLADRAFT_94594"/>
<dbReference type="VEuPathDB" id="FungiDB:MELLADRAFT_94594"/>